<comment type="caution">
    <text evidence="1">The sequence shown here is derived from an EMBL/GenBank/DDBJ whole genome shotgun (WGS) entry which is preliminary data.</text>
</comment>
<dbReference type="AlphaFoldDB" id="A0A699QEZ7"/>
<sequence length="153" mass="17346">RTKIPIFNQFSTEYYEEEEEKIDDEETIDEEEDDEVTKELFKQVEEDAHVTLTLVLDTHKDDEPVQSYSISSDFTSKLLNIENPSPADNEIALLMETSALHATIVLEITSVFTITIPPPPPFFNPLPQQATPTTSEATTSFISLLYSSSMREL</sequence>
<proteinExistence type="predicted"/>
<reference evidence="1" key="1">
    <citation type="journal article" date="2019" name="Sci. Rep.">
        <title>Draft genome of Tanacetum cinerariifolium, the natural source of mosquito coil.</title>
        <authorList>
            <person name="Yamashiro T."/>
            <person name="Shiraishi A."/>
            <person name="Satake H."/>
            <person name="Nakayama K."/>
        </authorList>
    </citation>
    <scope>NUCLEOTIDE SEQUENCE</scope>
</reference>
<dbReference type="EMBL" id="BKCJ011028919">
    <property type="protein sequence ID" value="GFC70449.1"/>
    <property type="molecule type" value="Genomic_DNA"/>
</dbReference>
<accession>A0A699QEZ7</accession>
<organism evidence="1">
    <name type="scientific">Tanacetum cinerariifolium</name>
    <name type="common">Dalmatian daisy</name>
    <name type="synonym">Chrysanthemum cinerariifolium</name>
    <dbReference type="NCBI Taxonomy" id="118510"/>
    <lineage>
        <taxon>Eukaryota</taxon>
        <taxon>Viridiplantae</taxon>
        <taxon>Streptophyta</taxon>
        <taxon>Embryophyta</taxon>
        <taxon>Tracheophyta</taxon>
        <taxon>Spermatophyta</taxon>
        <taxon>Magnoliopsida</taxon>
        <taxon>eudicotyledons</taxon>
        <taxon>Gunneridae</taxon>
        <taxon>Pentapetalae</taxon>
        <taxon>asterids</taxon>
        <taxon>campanulids</taxon>
        <taxon>Asterales</taxon>
        <taxon>Asteraceae</taxon>
        <taxon>Asteroideae</taxon>
        <taxon>Anthemideae</taxon>
        <taxon>Anthemidinae</taxon>
        <taxon>Tanacetum</taxon>
    </lineage>
</organism>
<gene>
    <name evidence="1" type="ORF">Tci_842419</name>
</gene>
<feature type="non-terminal residue" evidence="1">
    <location>
        <position position="153"/>
    </location>
</feature>
<protein>
    <submittedName>
        <fullName evidence="1">Uncharacterized protein</fullName>
    </submittedName>
</protein>
<feature type="non-terminal residue" evidence="1">
    <location>
        <position position="1"/>
    </location>
</feature>
<evidence type="ECO:0000313" key="1">
    <source>
        <dbReference type="EMBL" id="GFC70449.1"/>
    </source>
</evidence>
<name>A0A699QEZ7_TANCI</name>